<dbReference type="Proteomes" id="UP000094527">
    <property type="component" value="Unassembled WGS sequence"/>
</dbReference>
<reference evidence="1 2" key="1">
    <citation type="journal article" date="2016" name="Genome Biol. Evol.">
        <title>Gene Family Evolution Reflects Adaptation to Soil Environmental Stressors in the Genome of the Collembolan Orchesella cincta.</title>
        <authorList>
            <person name="Faddeeva-Vakhrusheva A."/>
            <person name="Derks M.F."/>
            <person name="Anvar S.Y."/>
            <person name="Agamennone V."/>
            <person name="Suring W."/>
            <person name="Smit S."/>
            <person name="van Straalen N.M."/>
            <person name="Roelofs D."/>
        </authorList>
    </citation>
    <scope>NUCLEOTIDE SEQUENCE [LARGE SCALE GENOMIC DNA]</scope>
    <source>
        <tissue evidence="1">Mixed pool</tissue>
    </source>
</reference>
<gene>
    <name evidence="1" type="ORF">Ocin01_19320</name>
</gene>
<organism evidence="1 2">
    <name type="scientific">Orchesella cincta</name>
    <name type="common">Springtail</name>
    <name type="synonym">Podura cincta</name>
    <dbReference type="NCBI Taxonomy" id="48709"/>
    <lineage>
        <taxon>Eukaryota</taxon>
        <taxon>Metazoa</taxon>
        <taxon>Ecdysozoa</taxon>
        <taxon>Arthropoda</taxon>
        <taxon>Hexapoda</taxon>
        <taxon>Collembola</taxon>
        <taxon>Entomobryomorpha</taxon>
        <taxon>Entomobryoidea</taxon>
        <taxon>Orchesellidae</taxon>
        <taxon>Orchesellinae</taxon>
        <taxon>Orchesella</taxon>
    </lineage>
</organism>
<comment type="caution">
    <text evidence="1">The sequence shown here is derived from an EMBL/GenBank/DDBJ whole genome shotgun (WGS) entry which is preliminary data.</text>
</comment>
<sequence length="266" mass="31062">MMSMSMTTTPSMRQAYLLKDRETHFAFERNRDAQVSNNHLRIALLYKANKDSFVRYPGELYNDEHIRQIHKAIQMETENSANWIIRIDLLANFDKFYQEVKVLTIVKFPERFVKSLLNYVAEPKISIRGSYKLIWHDCTAHEDPWMILDDHAHEFSVPGQGLDKTCTNLYLLLAAISLKENQPVIKTTNFNGAEKITQFYITELLSDVRMKYSVILEWKDFSVNAEAVRLDVLDKLYSDKRKAPFSMPCSQADYGNPTQTELSWEM</sequence>
<evidence type="ECO:0000313" key="2">
    <source>
        <dbReference type="Proteomes" id="UP000094527"/>
    </source>
</evidence>
<dbReference type="AlphaFoldDB" id="A0A1D2M345"/>
<protein>
    <submittedName>
        <fullName evidence="1">Uncharacterized protein</fullName>
    </submittedName>
</protein>
<accession>A0A1D2M345</accession>
<evidence type="ECO:0000313" key="1">
    <source>
        <dbReference type="EMBL" id="ODM87362.1"/>
    </source>
</evidence>
<name>A0A1D2M345_ORCCI</name>
<keyword evidence="2" id="KW-1185">Reference proteome</keyword>
<dbReference type="EMBL" id="LJIJ01005482">
    <property type="protein sequence ID" value="ODM87362.1"/>
    <property type="molecule type" value="Genomic_DNA"/>
</dbReference>
<proteinExistence type="predicted"/>